<dbReference type="InterPro" id="IPR029044">
    <property type="entry name" value="Nucleotide-diphossugar_trans"/>
</dbReference>
<evidence type="ECO:0000256" key="2">
    <source>
        <dbReference type="ARBA" id="ARBA00004881"/>
    </source>
</evidence>
<protein>
    <submittedName>
        <fullName evidence="11">Phage adsorption protein NrfB</fullName>
    </submittedName>
</protein>
<feature type="domain" description="Type II secretion system protein GspE N-terminal" evidence="9">
    <location>
        <begin position="551"/>
        <end position="627"/>
    </location>
</feature>
<proteinExistence type="predicted"/>
<evidence type="ECO:0000259" key="9">
    <source>
        <dbReference type="Pfam" id="PF05157"/>
    </source>
</evidence>
<dbReference type="SUPFAM" id="SSF160246">
    <property type="entry name" value="EspE N-terminal domain-like"/>
    <property type="match status" value="1"/>
</dbReference>
<comment type="caution">
    <text evidence="11">The sequence shown here is derived from an EMBL/GenBank/DDBJ whole genome shotgun (WGS) entry which is preliminary data.</text>
</comment>
<evidence type="ECO:0000256" key="1">
    <source>
        <dbReference type="ARBA" id="ARBA00004141"/>
    </source>
</evidence>
<evidence type="ECO:0000256" key="3">
    <source>
        <dbReference type="ARBA" id="ARBA00022676"/>
    </source>
</evidence>
<dbReference type="SUPFAM" id="SSF53448">
    <property type="entry name" value="Nucleotide-diphospho-sugar transferases"/>
    <property type="match status" value="1"/>
</dbReference>
<dbReference type="GO" id="GO:0016020">
    <property type="term" value="C:membrane"/>
    <property type="evidence" value="ECO:0007669"/>
    <property type="project" value="UniProtKB-SubCell"/>
</dbReference>
<dbReference type="Pfam" id="PF05157">
    <property type="entry name" value="MshEN"/>
    <property type="match status" value="1"/>
</dbReference>
<dbReference type="RefSeq" id="WP_119909754.1">
    <property type="nucleotide sequence ID" value="NZ_QZCH01000004.1"/>
</dbReference>
<dbReference type="Pfam" id="PF13632">
    <property type="entry name" value="Glyco_trans_2_3"/>
    <property type="match status" value="1"/>
</dbReference>
<keyword evidence="7 8" id="KW-0472">Membrane</keyword>
<dbReference type="Gene3D" id="3.90.550.10">
    <property type="entry name" value="Spore Coat Polysaccharide Biosynthesis Protein SpsA, Chain A"/>
    <property type="match status" value="1"/>
</dbReference>
<comment type="pathway">
    <text evidence="2">Glycan metabolism.</text>
</comment>
<dbReference type="EMBL" id="QZCH01000004">
    <property type="protein sequence ID" value="RJG49419.1"/>
    <property type="molecule type" value="Genomic_DNA"/>
</dbReference>
<reference evidence="11 12" key="2">
    <citation type="submission" date="2019-01" db="EMBL/GenBank/DDBJ databases">
        <title>Motilimonas pumilus sp. nov., isolated from the gut of sea cucumber (Apostichopus japonicus).</title>
        <authorList>
            <person name="Wang F.-Q."/>
            <person name="Ren L.-H."/>
            <person name="Lin Y.-W."/>
            <person name="Sun G.-H."/>
            <person name="Du Z.-J."/>
            <person name="Zhao J.-X."/>
            <person name="Liu X.-J."/>
            <person name="Liu L.-J."/>
        </authorList>
    </citation>
    <scope>NUCLEOTIDE SEQUENCE [LARGE SCALE GENOMIC DNA]</scope>
    <source>
        <strain evidence="11 12">PLHSC7-2</strain>
    </source>
</reference>
<sequence>MFWIDVLSSYLFALKYTVYILAIILLISGIDDLFIDICYWLRFVYRKLFVYRKHPETHYQDLQQADEQAFAIMVPAWQEHGVVGPMAELAATTLDYENYHIFVGTYPNDPETQAEVDEVCARFPNVHKVVCAKPGPTSKADCLNNVIAAIFQFEQQANFAFAGFILHDAEDVLSAMELRLFNHLVARKDLIQLPVYPFARRWTDFTSGHYLDEFAELHGKDVPIREALVGQVPSAGVGTCFSRRAVELLIKEGDGIAFDVQSLTEDYDIGIRLQQHGMEEIFVRFPVVTQDHQRQHVSLSGKSLKQSSVICIREYFPDTFHTAVRQKSRWIIGIVFQGFKNHSWSSNKKLNYFLWRDRKGGLTNLVGFVAVLIFTQLGLLWLIQHLVDDPYYFLSIYGDEKWLALLLIINGALLLNRMCQRFIFVSAYYGFAQGFLSLPRMIWGNVINFFANVRALRQVLEMGDARRVAWDKTSHDFPHIGEERSTRRPLGEILLDQGALSEQDLAQALKMKPIGQRLGRYLLQQNILTPEAIGRAVAEQAGVSYQAVAITKLDESLFPTLSKGLAWRYGVFPLLKDKDATIVLASEQYLSPVSLAAIARKMQQRVRYIVVNPGAVSYLLKRHYSQFDGEMAPPANMDLTPVQTEQAWQVYLSRQWPLAEVLAETCEIAPQVMNQLLIGFEKSELRFPDYLLDKGVIAPESLSQAIALQQQRQLPWSQVIAQWGSFRV</sequence>
<gene>
    <name evidence="11" type="primary">nrfB</name>
    <name evidence="11" type="ORF">D1Z90_05515</name>
</gene>
<dbReference type="InterPro" id="IPR050321">
    <property type="entry name" value="Glycosyltr_2/OpgH_subfam"/>
</dbReference>
<dbReference type="OrthoDB" id="5294733at2"/>
<evidence type="ECO:0000259" key="10">
    <source>
        <dbReference type="Pfam" id="PF13632"/>
    </source>
</evidence>
<dbReference type="InterPro" id="IPR007831">
    <property type="entry name" value="T2SS_GspE_N"/>
</dbReference>
<dbReference type="PANTHER" id="PTHR43867">
    <property type="entry name" value="CELLULOSE SYNTHASE CATALYTIC SUBUNIT A [UDP-FORMING]"/>
    <property type="match status" value="1"/>
</dbReference>
<evidence type="ECO:0000256" key="4">
    <source>
        <dbReference type="ARBA" id="ARBA00022679"/>
    </source>
</evidence>
<dbReference type="PANTHER" id="PTHR43867:SF2">
    <property type="entry name" value="CELLULOSE SYNTHASE CATALYTIC SUBUNIT A [UDP-FORMING]"/>
    <property type="match status" value="1"/>
</dbReference>
<feature type="transmembrane region" description="Helical" evidence="8">
    <location>
        <begin position="16"/>
        <end position="41"/>
    </location>
</feature>
<dbReference type="NCBIfam" id="NF012033">
    <property type="entry name" value="PRK15489.1"/>
    <property type="match status" value="1"/>
</dbReference>
<evidence type="ECO:0000256" key="6">
    <source>
        <dbReference type="ARBA" id="ARBA00022989"/>
    </source>
</evidence>
<comment type="subcellular location">
    <subcellularLocation>
        <location evidence="1">Membrane</location>
        <topology evidence="1">Multi-pass membrane protein</topology>
    </subcellularLocation>
</comment>
<feature type="domain" description="Glycosyltransferase 2-like" evidence="10">
    <location>
        <begin position="164"/>
        <end position="382"/>
    </location>
</feature>
<evidence type="ECO:0000256" key="7">
    <source>
        <dbReference type="ARBA" id="ARBA00023136"/>
    </source>
</evidence>
<dbReference type="AlphaFoldDB" id="A0A418YHI5"/>
<evidence type="ECO:0000313" key="11">
    <source>
        <dbReference type="EMBL" id="RJG49419.1"/>
    </source>
</evidence>
<keyword evidence="5 8" id="KW-0812">Transmembrane</keyword>
<evidence type="ECO:0000313" key="12">
    <source>
        <dbReference type="Proteomes" id="UP000283255"/>
    </source>
</evidence>
<feature type="transmembrane region" description="Helical" evidence="8">
    <location>
        <begin position="362"/>
        <end position="382"/>
    </location>
</feature>
<dbReference type="Proteomes" id="UP000283255">
    <property type="component" value="Unassembled WGS sequence"/>
</dbReference>
<dbReference type="InterPro" id="IPR037257">
    <property type="entry name" value="T2SS_E_N_sf"/>
</dbReference>
<keyword evidence="6 8" id="KW-1133">Transmembrane helix</keyword>
<evidence type="ECO:0000256" key="5">
    <source>
        <dbReference type="ARBA" id="ARBA00022692"/>
    </source>
</evidence>
<accession>A0A418YHI5</accession>
<keyword evidence="4" id="KW-0808">Transferase</keyword>
<dbReference type="GO" id="GO:0016757">
    <property type="term" value="F:glycosyltransferase activity"/>
    <property type="evidence" value="ECO:0007669"/>
    <property type="project" value="UniProtKB-KW"/>
</dbReference>
<dbReference type="InterPro" id="IPR001173">
    <property type="entry name" value="Glyco_trans_2-like"/>
</dbReference>
<dbReference type="NCBIfam" id="NF011305">
    <property type="entry name" value="PRK14716.1-3"/>
    <property type="match status" value="1"/>
</dbReference>
<evidence type="ECO:0000256" key="8">
    <source>
        <dbReference type="SAM" id="Phobius"/>
    </source>
</evidence>
<keyword evidence="3" id="KW-0328">Glycosyltransferase</keyword>
<name>A0A418YHI5_9GAMM</name>
<organism evidence="11 12">
    <name type="scientific">Motilimonas pumila</name>
    <dbReference type="NCBI Taxonomy" id="2303987"/>
    <lineage>
        <taxon>Bacteria</taxon>
        <taxon>Pseudomonadati</taxon>
        <taxon>Pseudomonadota</taxon>
        <taxon>Gammaproteobacteria</taxon>
        <taxon>Alteromonadales</taxon>
        <taxon>Alteromonadales genera incertae sedis</taxon>
        <taxon>Motilimonas</taxon>
    </lineage>
</organism>
<keyword evidence="12" id="KW-1185">Reference proteome</keyword>
<reference evidence="11 12" key="1">
    <citation type="submission" date="2018-09" db="EMBL/GenBank/DDBJ databases">
        <authorList>
            <person name="Wang F."/>
        </authorList>
    </citation>
    <scope>NUCLEOTIDE SEQUENCE [LARGE SCALE GENOMIC DNA]</scope>
    <source>
        <strain evidence="11 12">PLHSC7-2</strain>
    </source>
</reference>
<feature type="transmembrane region" description="Helical" evidence="8">
    <location>
        <begin position="402"/>
        <end position="419"/>
    </location>
</feature>